<feature type="region of interest" description="Disordered" evidence="11">
    <location>
        <begin position="377"/>
        <end position="406"/>
    </location>
</feature>
<feature type="region of interest" description="Disordered" evidence="11">
    <location>
        <begin position="249"/>
        <end position="270"/>
    </location>
</feature>
<dbReference type="SUPFAM" id="SSF48403">
    <property type="entry name" value="Ankyrin repeat"/>
    <property type="match status" value="1"/>
</dbReference>
<dbReference type="InterPro" id="IPR036770">
    <property type="entry name" value="Ankyrin_rpt-contain_sf"/>
</dbReference>
<feature type="region of interest" description="Disordered" evidence="11">
    <location>
        <begin position="675"/>
        <end position="705"/>
    </location>
</feature>
<evidence type="ECO:0000256" key="5">
    <source>
        <dbReference type="ARBA" id="ARBA00022737"/>
    </source>
</evidence>
<keyword evidence="7" id="KW-0528">Neurotoxin</keyword>
<evidence type="ECO:0000256" key="11">
    <source>
        <dbReference type="SAM" id="MobiDB-lite"/>
    </source>
</evidence>
<feature type="compositionally biased region" description="Polar residues" evidence="11">
    <location>
        <begin position="814"/>
        <end position="828"/>
    </location>
</feature>
<keyword evidence="5" id="KW-0677">Repeat</keyword>
<dbReference type="SMART" id="SM00248">
    <property type="entry name" value="ANK"/>
    <property type="match status" value="2"/>
</dbReference>
<name>A0ABM1RV97_LIMPO</name>
<keyword evidence="7" id="KW-0638">Presynaptic neurotoxin</keyword>
<keyword evidence="12" id="KW-1185">Reference proteome</keyword>
<feature type="compositionally biased region" description="Polar residues" evidence="11">
    <location>
        <begin position="610"/>
        <end position="630"/>
    </location>
</feature>
<dbReference type="PANTHER" id="PTHR24153:SF8">
    <property type="entry name" value="FORKED, ISOFORM F"/>
    <property type="match status" value="1"/>
</dbReference>
<dbReference type="Gene3D" id="1.25.40.20">
    <property type="entry name" value="Ankyrin repeat-containing domain"/>
    <property type="match status" value="1"/>
</dbReference>
<feature type="compositionally biased region" description="Polar residues" evidence="11">
    <location>
        <begin position="317"/>
        <end position="338"/>
    </location>
</feature>
<evidence type="ECO:0000256" key="9">
    <source>
        <dbReference type="ARBA" id="ARBA00023298"/>
    </source>
</evidence>
<comment type="subcellular location">
    <subcellularLocation>
        <location evidence="2">Cell projection</location>
        <location evidence="2">Stereocilium</location>
    </subcellularLocation>
    <subcellularLocation>
        <location evidence="1">Target cell membrane</location>
    </subcellularLocation>
</comment>
<evidence type="ECO:0000256" key="8">
    <source>
        <dbReference type="ARBA" id="ARBA00023043"/>
    </source>
</evidence>
<keyword evidence="3" id="KW-0268">Exocytosis</keyword>
<dbReference type="PANTHER" id="PTHR24153">
    <property type="entry name" value="ESPIN"/>
    <property type="match status" value="1"/>
</dbReference>
<dbReference type="PROSITE" id="PS50297">
    <property type="entry name" value="ANK_REP_REGION"/>
    <property type="match status" value="1"/>
</dbReference>
<evidence type="ECO:0000256" key="2">
    <source>
        <dbReference type="ARBA" id="ARBA00004645"/>
    </source>
</evidence>
<accession>A0ABM1RV97</accession>
<feature type="compositionally biased region" description="Pro residues" evidence="11">
    <location>
        <begin position="693"/>
        <end position="703"/>
    </location>
</feature>
<dbReference type="Pfam" id="PF12796">
    <property type="entry name" value="Ank_2"/>
    <property type="match status" value="1"/>
</dbReference>
<reference evidence="13" key="1">
    <citation type="submission" date="2025-08" db="UniProtKB">
        <authorList>
            <consortium name="RefSeq"/>
        </authorList>
    </citation>
    <scope>IDENTIFICATION</scope>
    <source>
        <tissue evidence="13">Muscle</tissue>
    </source>
</reference>
<keyword evidence="6" id="KW-1009">Hearing</keyword>
<feature type="region of interest" description="Disordered" evidence="11">
    <location>
        <begin position="806"/>
        <end position="923"/>
    </location>
</feature>
<protein>
    <submittedName>
        <fullName evidence="13">RhoGEF domain-containing protein gxcI-like</fullName>
    </submittedName>
</protein>
<proteinExistence type="predicted"/>
<feature type="region of interest" description="Disordered" evidence="11">
    <location>
        <begin position="435"/>
        <end position="469"/>
    </location>
</feature>
<feature type="compositionally biased region" description="Basic and acidic residues" evidence="11">
    <location>
        <begin position="842"/>
        <end position="856"/>
    </location>
</feature>
<dbReference type="InterPro" id="IPR052420">
    <property type="entry name" value="Espin/Espin-like"/>
</dbReference>
<feature type="region of interest" description="Disordered" evidence="11">
    <location>
        <begin position="287"/>
        <end position="343"/>
    </location>
</feature>
<keyword evidence="4" id="KW-1052">Target cell membrane</keyword>
<evidence type="ECO:0000256" key="4">
    <source>
        <dbReference type="ARBA" id="ARBA00022537"/>
    </source>
</evidence>
<keyword evidence="7" id="KW-0800">Toxin</keyword>
<feature type="compositionally biased region" description="Polar residues" evidence="11">
    <location>
        <begin position="879"/>
        <end position="906"/>
    </location>
</feature>
<organism evidence="12 13">
    <name type="scientific">Limulus polyphemus</name>
    <name type="common">Atlantic horseshoe crab</name>
    <dbReference type="NCBI Taxonomy" id="6850"/>
    <lineage>
        <taxon>Eukaryota</taxon>
        <taxon>Metazoa</taxon>
        <taxon>Ecdysozoa</taxon>
        <taxon>Arthropoda</taxon>
        <taxon>Chelicerata</taxon>
        <taxon>Merostomata</taxon>
        <taxon>Xiphosura</taxon>
        <taxon>Limulidae</taxon>
        <taxon>Limulus</taxon>
    </lineage>
</organism>
<feature type="repeat" description="ANK" evidence="10">
    <location>
        <begin position="20"/>
        <end position="52"/>
    </location>
</feature>
<sequence length="923" mass="100738">MLSMYQVEEQGIDPNMRDHDGATAVHFAASRGHLESLRWLLKHGSRILLDKHGKSPLNDAAENSHMECLTLLIKYTSDPRHQDKSENLCTSCRSHSNSRYQASHRTVGSDGCSCPSSPSDESFSWSDDYTSDVRSTSQTSITGAVPRGSTNQSVASKRVSSTSFGLHHHCQHKCSHCQATSGVNDDPPQVDYKHFRQSSDASSVSNRMDGYKTPFPPSSVPANKESFFLHQPTMTSNDRVKKLFENNIDNKDQSVSTDTSMSQPKSATSITTKFAVEAEIHRKTSRRFSDPIPDYDDEINYKEPENNGNIGKRSKKSSLVNSRVQSQHSMEACSTSTDEGIEQEVEDGGPTGEDMMEYPPELNELCDLVDSLDFSRSTSTSSIEDTDLVDESNQTSQKKASEITSKEIQDSIPKGVTSTNLKIVTDTKVNGVPSTNPKIVTDTNAKGVPSTNPKIVTDTNAKGVPSTNPKIVMDTNIKDDSSTNLESVTDNNGKGVTNTNVKSITDTNVKRVPSTNVKSVTDTNIKKAPSNYRKENIGITTEKVPNTKVKEVNNADVKEALKISNNVASNSDIENVPNTKLKEVNNTEVKEVLKTSNKVASKSDIKQFPSTNSKEALGTNMGNISETESSLPPKETVGQIRNIFEEISKPKLNRMKNLEIKQAVVGTKMGSDIKVCNDKNAKNSSPENTSSMVPPPPPPPPPLTISKMTESDIFSTKQHENTNNDSTSVGQMKQFKSAEVQSEASDISNDIKKVLSNKIMNGGEPEKNPSGQILSKSKRHVTKAFNPVQINFPVGLDTNLKPSEFLKKVGKKPPSSNLNGKNINQRLDGSSLKLIDDTPNYRTDKTEDGYDEKGEAKTVGNSVVLKSPEEDVVSKDPSIGSSGTTSNGATVSSDQFTNKTPFSVSDEQLRSVNLKKTEKTAPN</sequence>
<feature type="compositionally biased region" description="Polar residues" evidence="11">
    <location>
        <begin position="682"/>
        <end position="692"/>
    </location>
</feature>
<dbReference type="InterPro" id="IPR002110">
    <property type="entry name" value="Ankyrin_rpt"/>
</dbReference>
<feature type="region of interest" description="Disordered" evidence="11">
    <location>
        <begin position="136"/>
        <end position="158"/>
    </location>
</feature>
<feature type="region of interest" description="Disordered" evidence="11">
    <location>
        <begin position="610"/>
        <end position="634"/>
    </location>
</feature>
<evidence type="ECO:0000256" key="6">
    <source>
        <dbReference type="ARBA" id="ARBA00022740"/>
    </source>
</evidence>
<evidence type="ECO:0000313" key="13">
    <source>
        <dbReference type="RefSeq" id="XP_022235302.1"/>
    </source>
</evidence>
<keyword evidence="8 10" id="KW-0040">ANK repeat</keyword>
<feature type="non-terminal residue" evidence="13">
    <location>
        <position position="923"/>
    </location>
</feature>
<feature type="compositionally biased region" description="Polar residues" evidence="11">
    <location>
        <begin position="253"/>
        <end position="270"/>
    </location>
</feature>
<keyword evidence="9" id="KW-1053">Target membrane</keyword>
<dbReference type="PROSITE" id="PS50088">
    <property type="entry name" value="ANK_REPEAT"/>
    <property type="match status" value="2"/>
</dbReference>
<evidence type="ECO:0000256" key="1">
    <source>
        <dbReference type="ARBA" id="ARBA00004175"/>
    </source>
</evidence>
<keyword evidence="9" id="KW-0472">Membrane</keyword>
<dbReference type="RefSeq" id="XP_022235302.1">
    <property type="nucleotide sequence ID" value="XM_022379594.1"/>
</dbReference>
<gene>
    <name evidence="13" type="primary">LOC111083233</name>
</gene>
<evidence type="ECO:0000313" key="12">
    <source>
        <dbReference type="Proteomes" id="UP000694941"/>
    </source>
</evidence>
<evidence type="ECO:0000256" key="3">
    <source>
        <dbReference type="ARBA" id="ARBA00022483"/>
    </source>
</evidence>
<evidence type="ECO:0000256" key="10">
    <source>
        <dbReference type="PROSITE-ProRule" id="PRU00023"/>
    </source>
</evidence>
<dbReference type="GeneID" id="111083233"/>
<feature type="repeat" description="ANK" evidence="10">
    <location>
        <begin position="52"/>
        <end position="84"/>
    </location>
</feature>
<dbReference type="Proteomes" id="UP000694941">
    <property type="component" value="Unplaced"/>
</dbReference>
<evidence type="ECO:0000256" key="7">
    <source>
        <dbReference type="ARBA" id="ARBA00023028"/>
    </source>
</evidence>